<dbReference type="Gene3D" id="3.10.50.10">
    <property type="match status" value="1"/>
</dbReference>
<proteinExistence type="predicted"/>
<dbReference type="Gene3D" id="3.10.350.10">
    <property type="entry name" value="LysM domain"/>
    <property type="match status" value="2"/>
</dbReference>
<dbReference type="CDD" id="cd00118">
    <property type="entry name" value="LysM"/>
    <property type="match status" value="2"/>
</dbReference>
<keyword evidence="2" id="KW-0326">Glycosidase</keyword>
<dbReference type="Gene3D" id="3.20.20.80">
    <property type="entry name" value="Glycosidases"/>
    <property type="match status" value="1"/>
</dbReference>
<dbReference type="InterPro" id="IPR029070">
    <property type="entry name" value="Chitinase_insertion_sf"/>
</dbReference>
<feature type="domain" description="HTH cro/C1-type" evidence="3">
    <location>
        <begin position="10"/>
        <end position="26"/>
    </location>
</feature>
<dbReference type="InterPro" id="IPR036779">
    <property type="entry name" value="LysM_dom_sf"/>
</dbReference>
<dbReference type="PROSITE" id="PS51910">
    <property type="entry name" value="GH18_2"/>
    <property type="match status" value="1"/>
</dbReference>
<dbReference type="PANTHER" id="PTHR46066:SF2">
    <property type="entry name" value="CHITINASE DOMAIN-CONTAINING PROTEIN 1"/>
    <property type="match status" value="1"/>
</dbReference>
<evidence type="ECO:0000313" key="7">
    <source>
        <dbReference type="Proteomes" id="UP001225646"/>
    </source>
</evidence>
<dbReference type="SMART" id="SM00636">
    <property type="entry name" value="Glyco_18"/>
    <property type="match status" value="1"/>
</dbReference>
<name>A0ABT9VP28_9BACI</name>
<evidence type="ECO:0000256" key="1">
    <source>
        <dbReference type="ARBA" id="ARBA00022801"/>
    </source>
</evidence>
<accession>A0ABT9VP28</accession>
<dbReference type="EMBL" id="JAUSTR010000006">
    <property type="protein sequence ID" value="MDQ0162708.1"/>
    <property type="molecule type" value="Genomic_DNA"/>
</dbReference>
<evidence type="ECO:0000259" key="3">
    <source>
        <dbReference type="PROSITE" id="PS50943"/>
    </source>
</evidence>
<evidence type="ECO:0000259" key="4">
    <source>
        <dbReference type="PROSITE" id="PS51782"/>
    </source>
</evidence>
<comment type="caution">
    <text evidence="6">The sequence shown here is derived from an EMBL/GenBank/DDBJ whole genome shotgun (WGS) entry which is preliminary data.</text>
</comment>
<sequence>MQIHVVKPGDTLWRISQLYNVSTDQLIQTNKIQNPSQLVVGQTIVIPILGRYHWVAPGETIYTISRRYNVPSNELIRINRISDPQMIPVGFRLYIPQQARPSVDVNAYIDIRMSGAQSPQIVDDVGEHLTYLAIFSYAVNRNGTLTPVDDQSTINAAYRDRVTPLMVLTNFEEGTFSRELATSVLTNPSLQDKILDEAIRIMEEKGYLGLDFDFEYLGRENRERYHSFLRKARARLKEKGYLLTSALAPKIRDDQKGILYEGHDYRAQGEIVDFIFFMTYEWGWSGGPPMAVSPINEVRKVMEYAISRVPKNKIMMGIPLYGYDWTLPYVPGGQWAKSISPQEAIKLALRYNQSIQYDPVSQAPYFYYTDENGARHVVWFEDARSIQAKFDLVKELGIRGFFYWVLGGEFPQNWLLIQDNFLVNKRVTT</sequence>
<dbReference type="Proteomes" id="UP001225646">
    <property type="component" value="Unassembled WGS sequence"/>
</dbReference>
<keyword evidence="7" id="KW-1185">Reference proteome</keyword>
<feature type="domain" description="GH18" evidence="5">
    <location>
        <begin position="103"/>
        <end position="429"/>
    </location>
</feature>
<evidence type="ECO:0000259" key="5">
    <source>
        <dbReference type="PROSITE" id="PS51910"/>
    </source>
</evidence>
<dbReference type="InterPro" id="IPR041704">
    <property type="entry name" value="CFLE_GH18"/>
</dbReference>
<dbReference type="InterPro" id="IPR001223">
    <property type="entry name" value="Glyco_hydro18_cat"/>
</dbReference>
<gene>
    <name evidence="6" type="ORF">J2S06_001785</name>
</gene>
<feature type="domain" description="LysM" evidence="4">
    <location>
        <begin position="2"/>
        <end position="46"/>
    </location>
</feature>
<dbReference type="CDD" id="cd02874">
    <property type="entry name" value="GH18_CFLE_spore_hydrolase"/>
    <property type="match status" value="1"/>
</dbReference>
<dbReference type="PROSITE" id="PS50943">
    <property type="entry name" value="HTH_CROC1"/>
    <property type="match status" value="1"/>
</dbReference>
<dbReference type="InterPro" id="IPR018392">
    <property type="entry name" value="LysM"/>
</dbReference>
<dbReference type="PROSITE" id="PS51782">
    <property type="entry name" value="LYSM"/>
    <property type="match status" value="2"/>
</dbReference>
<dbReference type="InterPro" id="IPR017853">
    <property type="entry name" value="GH"/>
</dbReference>
<dbReference type="Pfam" id="PF01476">
    <property type="entry name" value="LysM"/>
    <property type="match status" value="2"/>
</dbReference>
<dbReference type="RefSeq" id="WP_044896234.1">
    <property type="nucleotide sequence ID" value="NZ_JAUSTR010000006.1"/>
</dbReference>
<feature type="domain" description="LysM" evidence="4">
    <location>
        <begin position="51"/>
        <end position="95"/>
    </location>
</feature>
<dbReference type="SUPFAM" id="SSF51445">
    <property type="entry name" value="(Trans)glycosidases"/>
    <property type="match status" value="1"/>
</dbReference>
<dbReference type="SUPFAM" id="SSF54106">
    <property type="entry name" value="LysM domain"/>
    <property type="match status" value="2"/>
</dbReference>
<reference evidence="6 7" key="1">
    <citation type="submission" date="2023-07" db="EMBL/GenBank/DDBJ databases">
        <title>Genomic Encyclopedia of Type Strains, Phase IV (KMG-IV): sequencing the most valuable type-strain genomes for metagenomic binning, comparative biology and taxonomic classification.</title>
        <authorList>
            <person name="Goeker M."/>
        </authorList>
    </citation>
    <scope>NUCLEOTIDE SEQUENCE [LARGE SCALE GENOMIC DNA]</scope>
    <source>
        <strain evidence="6 7">DSM 19092</strain>
    </source>
</reference>
<dbReference type="InterPro" id="IPR011583">
    <property type="entry name" value="Chitinase_II/V-like_cat"/>
</dbReference>
<evidence type="ECO:0000256" key="2">
    <source>
        <dbReference type="ARBA" id="ARBA00023295"/>
    </source>
</evidence>
<keyword evidence="1" id="KW-0378">Hydrolase</keyword>
<dbReference type="SMART" id="SM00257">
    <property type="entry name" value="LysM"/>
    <property type="match status" value="2"/>
</dbReference>
<dbReference type="PANTHER" id="PTHR46066">
    <property type="entry name" value="CHITINASE DOMAIN-CONTAINING PROTEIN 1 FAMILY MEMBER"/>
    <property type="match status" value="1"/>
</dbReference>
<dbReference type="InterPro" id="IPR001387">
    <property type="entry name" value="Cro/C1-type_HTH"/>
</dbReference>
<dbReference type="Pfam" id="PF00704">
    <property type="entry name" value="Glyco_hydro_18"/>
    <property type="match status" value="1"/>
</dbReference>
<protein>
    <submittedName>
        <fullName evidence="6">Spore germination protein</fullName>
    </submittedName>
</protein>
<organism evidence="6 7">
    <name type="scientific">Aeribacillus alveayuensis</name>
    <dbReference type="NCBI Taxonomy" id="279215"/>
    <lineage>
        <taxon>Bacteria</taxon>
        <taxon>Bacillati</taxon>
        <taxon>Bacillota</taxon>
        <taxon>Bacilli</taxon>
        <taxon>Bacillales</taxon>
        <taxon>Bacillaceae</taxon>
        <taxon>Aeribacillus</taxon>
    </lineage>
</organism>
<evidence type="ECO:0000313" key="6">
    <source>
        <dbReference type="EMBL" id="MDQ0162708.1"/>
    </source>
</evidence>